<keyword evidence="6" id="KW-0963">Cytoplasm</keyword>
<feature type="active site" description="Proton acceptor" evidence="6">
    <location>
        <position position="72"/>
    </location>
</feature>
<keyword evidence="4 6" id="KW-0520">NAD</keyword>
<evidence type="ECO:0000313" key="8">
    <source>
        <dbReference type="Proteomes" id="UP000031121"/>
    </source>
</evidence>
<dbReference type="Proteomes" id="UP000031121">
    <property type="component" value="Chromosome"/>
</dbReference>
<reference evidence="7 8" key="2">
    <citation type="journal article" date="2015" name="Genome Announc.">
        <title>Complete Genome Sequence of Coriobacteriaceae Strain 68-1-3, a Novel Mucus-Degrading Isolate from the Swine Intestinal Tract.</title>
        <authorList>
            <person name="Looft T."/>
            <person name="Bayles D.O."/>
            <person name="Alt D.P."/>
            <person name="Stanton T.B."/>
        </authorList>
    </citation>
    <scope>NUCLEOTIDE SEQUENCE [LARGE SCALE GENOMIC DNA]</scope>
    <source>
        <strain evidence="7 8">68-1-3</strain>
    </source>
</reference>
<evidence type="ECO:0000256" key="6">
    <source>
        <dbReference type="HAMAP-Rule" id="MF_00361"/>
    </source>
</evidence>
<dbReference type="AlphaFoldDB" id="A0A0A8B4A4"/>
<comment type="function">
    <text evidence="6">Involved in the regulation of the intracellular balance of NAD and NADP, and is a key enzyme in the biosynthesis of NADP. Catalyzes specifically the phosphorylation on 2'-hydroxyl of the adenosine moiety of NAD to yield NADP.</text>
</comment>
<comment type="caution">
    <text evidence="6">Lacks conserved residue(s) required for the propagation of feature annotation.</text>
</comment>
<dbReference type="GO" id="GO:0003951">
    <property type="term" value="F:NAD+ kinase activity"/>
    <property type="evidence" value="ECO:0007669"/>
    <property type="project" value="UniProtKB-UniRule"/>
</dbReference>
<feature type="binding site" evidence="6">
    <location>
        <position position="164"/>
    </location>
    <ligand>
        <name>NAD(+)</name>
        <dbReference type="ChEBI" id="CHEBI:57540"/>
    </ligand>
</feature>
<keyword evidence="1 6" id="KW-0808">Transferase</keyword>
<evidence type="ECO:0000313" key="7">
    <source>
        <dbReference type="EMBL" id="AJC12341.1"/>
    </source>
</evidence>
<dbReference type="Pfam" id="PF20143">
    <property type="entry name" value="NAD_kinase_C"/>
    <property type="match status" value="1"/>
</dbReference>
<dbReference type="OrthoDB" id="9774737at2"/>
<dbReference type="InterPro" id="IPR017437">
    <property type="entry name" value="ATP-NAD_kinase_PpnK-typ_C"/>
</dbReference>
<dbReference type="InterPro" id="IPR002504">
    <property type="entry name" value="NADK"/>
</dbReference>
<evidence type="ECO:0000256" key="5">
    <source>
        <dbReference type="ARBA" id="ARBA00047925"/>
    </source>
</evidence>
<feature type="binding site" evidence="6">
    <location>
        <position position="181"/>
    </location>
    <ligand>
        <name>NAD(+)</name>
        <dbReference type="ChEBI" id="CHEBI:57540"/>
    </ligand>
</feature>
<sequence length="299" mass="32253">MRILLVGSKNNPQAVDARFQLMAYFQSQGIGFESIDIDDLPDCTFVYSGQTLEQLDPRFAGGFQMVVALGGDGTILRTSRVTALLDCPLLGLNFGHLGFLCNTVEGNLIATMSEALAGEIAEEKRENLYISVECEGDDEGLAIEGPRTLFALNEITIARGASGRIFNFDIDVSGDRVARMRGDGVVVASATGSTAYALSAGGPLVASGYRGMVVVPVAPHTLNSRAIVTAHSDVVEISIADDQPNGHDISFFVDGDVVEFERPVRSVVVSASDRPTRLLKYRREGFYKLIAKTFFNMND</sequence>
<feature type="binding site" evidence="6">
    <location>
        <begin position="72"/>
        <end position="73"/>
    </location>
    <ligand>
        <name>NAD(+)</name>
        <dbReference type="ChEBI" id="CHEBI:57540"/>
    </ligand>
</feature>
<keyword evidence="3 6" id="KW-0521">NADP</keyword>
<feature type="binding site" evidence="6">
    <location>
        <position position="77"/>
    </location>
    <ligand>
        <name>NAD(+)</name>
        <dbReference type="ChEBI" id="CHEBI:57540"/>
    </ligand>
</feature>
<dbReference type="Pfam" id="PF01513">
    <property type="entry name" value="NAD_kinase"/>
    <property type="match status" value="1"/>
</dbReference>
<name>A0A0A8B4A4_9ACTN</name>
<dbReference type="PANTHER" id="PTHR20275:SF0">
    <property type="entry name" value="NAD KINASE"/>
    <property type="match status" value="1"/>
</dbReference>
<keyword evidence="8" id="KW-1185">Reference proteome</keyword>
<comment type="cofactor">
    <cofactor evidence="6">
        <name>a divalent metal cation</name>
        <dbReference type="ChEBI" id="CHEBI:60240"/>
    </cofactor>
</comment>
<dbReference type="GO" id="GO:0006741">
    <property type="term" value="P:NADP+ biosynthetic process"/>
    <property type="evidence" value="ECO:0007669"/>
    <property type="project" value="UniProtKB-UniRule"/>
</dbReference>
<dbReference type="SUPFAM" id="SSF111331">
    <property type="entry name" value="NAD kinase/diacylglycerol kinase-like"/>
    <property type="match status" value="1"/>
</dbReference>
<comment type="catalytic activity">
    <reaction evidence="5 6">
        <text>NAD(+) + ATP = ADP + NADP(+) + H(+)</text>
        <dbReference type="Rhea" id="RHEA:18629"/>
        <dbReference type="ChEBI" id="CHEBI:15378"/>
        <dbReference type="ChEBI" id="CHEBI:30616"/>
        <dbReference type="ChEBI" id="CHEBI:57540"/>
        <dbReference type="ChEBI" id="CHEBI:58349"/>
        <dbReference type="ChEBI" id="CHEBI:456216"/>
        <dbReference type="EC" id="2.7.1.23"/>
    </reaction>
</comment>
<keyword evidence="6" id="KW-0547">Nucleotide-binding</keyword>
<dbReference type="Gene3D" id="3.40.50.10330">
    <property type="entry name" value="Probable inorganic polyphosphate/atp-NAD kinase, domain 1"/>
    <property type="match status" value="1"/>
</dbReference>
<dbReference type="Gene3D" id="2.60.200.30">
    <property type="entry name" value="Probable inorganic polyphosphate/atp-NAD kinase, domain 2"/>
    <property type="match status" value="1"/>
</dbReference>
<dbReference type="GO" id="GO:0005524">
    <property type="term" value="F:ATP binding"/>
    <property type="evidence" value="ECO:0007669"/>
    <property type="project" value="UniProtKB-KW"/>
</dbReference>
<dbReference type="GO" id="GO:0046872">
    <property type="term" value="F:metal ion binding"/>
    <property type="evidence" value="ECO:0007669"/>
    <property type="project" value="UniProtKB-UniRule"/>
</dbReference>
<dbReference type="GO" id="GO:0005737">
    <property type="term" value="C:cytoplasm"/>
    <property type="evidence" value="ECO:0007669"/>
    <property type="project" value="UniProtKB-SubCell"/>
</dbReference>
<dbReference type="InterPro" id="IPR017438">
    <property type="entry name" value="ATP-NAD_kinase_N"/>
</dbReference>
<protein>
    <recommendedName>
        <fullName evidence="6">NAD kinase</fullName>
        <ecNumber evidence="6">2.7.1.23</ecNumber>
    </recommendedName>
    <alternativeName>
        <fullName evidence="6">ATP-dependent NAD kinase</fullName>
    </alternativeName>
</protein>
<dbReference type="GO" id="GO:0051287">
    <property type="term" value="F:NAD binding"/>
    <property type="evidence" value="ECO:0007669"/>
    <property type="project" value="UniProtKB-ARBA"/>
</dbReference>
<feature type="binding site" evidence="6">
    <location>
        <position position="183"/>
    </location>
    <ligand>
        <name>NAD(+)</name>
        <dbReference type="ChEBI" id="CHEBI:57540"/>
    </ligand>
</feature>
<feature type="binding site" evidence="6">
    <location>
        <begin position="153"/>
        <end position="154"/>
    </location>
    <ligand>
        <name>NAD(+)</name>
        <dbReference type="ChEBI" id="CHEBI:57540"/>
    </ligand>
</feature>
<evidence type="ECO:0000256" key="1">
    <source>
        <dbReference type="ARBA" id="ARBA00022679"/>
    </source>
</evidence>
<keyword evidence="2 6" id="KW-0418">Kinase</keyword>
<reference evidence="8" key="1">
    <citation type="submission" date="2014-08" db="EMBL/GenBank/DDBJ databases">
        <title>Coriobacteriaceae sp. complete genome.</title>
        <authorList>
            <person name="Looft T."/>
            <person name="Bayles D.O."/>
            <person name="Stanton T.B."/>
        </authorList>
    </citation>
    <scope>NUCLEOTIDE SEQUENCE [LARGE SCALE GENOMIC DNA]</scope>
    <source>
        <strain evidence="8">68-1-3</strain>
    </source>
</reference>
<comment type="similarity">
    <text evidence="6">Belongs to the NAD kinase family.</text>
</comment>
<evidence type="ECO:0000256" key="2">
    <source>
        <dbReference type="ARBA" id="ARBA00022777"/>
    </source>
</evidence>
<dbReference type="EC" id="2.7.1.23" evidence="6"/>
<dbReference type="KEGG" id="cbac:JI75_06410"/>
<feature type="binding site" evidence="6">
    <location>
        <begin position="194"/>
        <end position="199"/>
    </location>
    <ligand>
        <name>NAD(+)</name>
        <dbReference type="ChEBI" id="CHEBI:57540"/>
    </ligand>
</feature>
<comment type="subcellular location">
    <subcellularLocation>
        <location evidence="6">Cytoplasm</location>
    </subcellularLocation>
</comment>
<dbReference type="EMBL" id="CP009302">
    <property type="protein sequence ID" value="AJC12341.1"/>
    <property type="molecule type" value="Genomic_DNA"/>
</dbReference>
<dbReference type="GO" id="GO:0019674">
    <property type="term" value="P:NAD+ metabolic process"/>
    <property type="evidence" value="ECO:0007669"/>
    <property type="project" value="InterPro"/>
</dbReference>
<dbReference type="PANTHER" id="PTHR20275">
    <property type="entry name" value="NAD KINASE"/>
    <property type="match status" value="1"/>
</dbReference>
<dbReference type="InterPro" id="IPR016064">
    <property type="entry name" value="NAD/diacylglycerol_kinase_sf"/>
</dbReference>
<evidence type="ECO:0000256" key="4">
    <source>
        <dbReference type="ARBA" id="ARBA00023027"/>
    </source>
</evidence>
<organism evidence="7 8">
    <name type="scientific">Berryella intestinalis</name>
    <dbReference type="NCBI Taxonomy" id="1531429"/>
    <lineage>
        <taxon>Bacteria</taxon>
        <taxon>Bacillati</taxon>
        <taxon>Actinomycetota</taxon>
        <taxon>Coriobacteriia</taxon>
        <taxon>Eggerthellales</taxon>
        <taxon>Eggerthellaceae</taxon>
        <taxon>Berryella</taxon>
    </lineage>
</organism>
<dbReference type="RefSeq" id="WP_039689585.1">
    <property type="nucleotide sequence ID" value="NZ_CP009302.1"/>
</dbReference>
<gene>
    <name evidence="6" type="primary">nadK</name>
    <name evidence="7" type="ORF">JI75_06410</name>
</gene>
<keyword evidence="6" id="KW-0067">ATP-binding</keyword>
<proteinExistence type="inferred from homology"/>
<evidence type="ECO:0000256" key="3">
    <source>
        <dbReference type="ARBA" id="ARBA00022857"/>
    </source>
</evidence>
<dbReference type="STRING" id="1531429.JI75_06410"/>
<dbReference type="HOGENOM" id="CLU_008831_0_0_11"/>
<accession>A0A0A8B4A4</accession>
<feature type="binding site" evidence="6">
    <location>
        <position position="218"/>
    </location>
    <ligand>
        <name>NAD(+)</name>
        <dbReference type="ChEBI" id="CHEBI:57540"/>
    </ligand>
</feature>
<dbReference type="HAMAP" id="MF_00361">
    <property type="entry name" value="NAD_kinase"/>
    <property type="match status" value="1"/>
</dbReference>